<dbReference type="PROSITE" id="PS51318">
    <property type="entry name" value="TAT"/>
    <property type="match status" value="1"/>
</dbReference>
<dbReference type="Proteomes" id="UP001551482">
    <property type="component" value="Unassembled WGS sequence"/>
</dbReference>
<protein>
    <recommendedName>
        <fullName evidence="5">Lipoprotein</fullName>
    </recommendedName>
</protein>
<keyword evidence="2" id="KW-0732">Signal</keyword>
<dbReference type="InterPro" id="IPR006311">
    <property type="entry name" value="TAT_signal"/>
</dbReference>
<dbReference type="EMBL" id="JBEZFP010000012">
    <property type="protein sequence ID" value="MEU8133198.1"/>
    <property type="molecule type" value="Genomic_DNA"/>
</dbReference>
<feature type="signal peptide" evidence="2">
    <location>
        <begin position="1"/>
        <end position="22"/>
    </location>
</feature>
<feature type="compositionally biased region" description="Low complexity" evidence="1">
    <location>
        <begin position="34"/>
        <end position="52"/>
    </location>
</feature>
<feature type="region of interest" description="Disordered" evidence="1">
    <location>
        <begin position="119"/>
        <end position="141"/>
    </location>
</feature>
<feature type="compositionally biased region" description="Acidic residues" evidence="1">
    <location>
        <begin position="132"/>
        <end position="141"/>
    </location>
</feature>
<feature type="chain" id="PRO_5045886385" description="Lipoprotein" evidence="2">
    <location>
        <begin position="23"/>
        <end position="141"/>
    </location>
</feature>
<organism evidence="3 4">
    <name type="scientific">Streptodolium elevatio</name>
    <dbReference type="NCBI Taxonomy" id="3157996"/>
    <lineage>
        <taxon>Bacteria</taxon>
        <taxon>Bacillati</taxon>
        <taxon>Actinomycetota</taxon>
        <taxon>Actinomycetes</taxon>
        <taxon>Kitasatosporales</taxon>
        <taxon>Streptomycetaceae</taxon>
        <taxon>Streptodolium</taxon>
    </lineage>
</organism>
<evidence type="ECO:0000313" key="4">
    <source>
        <dbReference type="Proteomes" id="UP001551482"/>
    </source>
</evidence>
<dbReference type="PROSITE" id="PS51257">
    <property type="entry name" value="PROKAR_LIPOPROTEIN"/>
    <property type="match status" value="1"/>
</dbReference>
<dbReference type="RefSeq" id="WP_358350276.1">
    <property type="nucleotide sequence ID" value="NZ_JBEZFP010000012.1"/>
</dbReference>
<evidence type="ECO:0000256" key="2">
    <source>
        <dbReference type="SAM" id="SignalP"/>
    </source>
</evidence>
<sequence length="141" mass="14416">MTRTTSTIRRRLAIAAAASALALLTACSGGGGKKAAPAAGDGAFAPAPGTAACQEHQRNEPGVEYTSEEEGDTGKVFEMLRHYTANGLKPFCDGKAATDLDKRWADLFLGFGADPGLIAPELGGSGQPPAEPMEDLEAAAP</sequence>
<evidence type="ECO:0000256" key="1">
    <source>
        <dbReference type="SAM" id="MobiDB-lite"/>
    </source>
</evidence>
<feature type="region of interest" description="Disordered" evidence="1">
    <location>
        <begin position="33"/>
        <end position="71"/>
    </location>
</feature>
<evidence type="ECO:0000313" key="3">
    <source>
        <dbReference type="EMBL" id="MEU8133198.1"/>
    </source>
</evidence>
<keyword evidence="4" id="KW-1185">Reference proteome</keyword>
<accession>A0ABV3DBS0</accession>
<gene>
    <name evidence="3" type="ORF">AB0C36_06780</name>
</gene>
<evidence type="ECO:0008006" key="5">
    <source>
        <dbReference type="Google" id="ProtNLM"/>
    </source>
</evidence>
<proteinExistence type="predicted"/>
<reference evidence="3 4" key="1">
    <citation type="submission" date="2024-06" db="EMBL/GenBank/DDBJ databases">
        <title>The Natural Products Discovery Center: Release of the First 8490 Sequenced Strains for Exploring Actinobacteria Biosynthetic Diversity.</title>
        <authorList>
            <person name="Kalkreuter E."/>
            <person name="Kautsar S.A."/>
            <person name="Yang D."/>
            <person name="Bader C.D."/>
            <person name="Teijaro C.N."/>
            <person name="Fluegel L."/>
            <person name="Davis C.M."/>
            <person name="Simpson J.R."/>
            <person name="Lauterbach L."/>
            <person name="Steele A.D."/>
            <person name="Gui C."/>
            <person name="Meng S."/>
            <person name="Li G."/>
            <person name="Viehrig K."/>
            <person name="Ye F."/>
            <person name="Su P."/>
            <person name="Kiefer A.F."/>
            <person name="Nichols A."/>
            <person name="Cepeda A.J."/>
            <person name="Yan W."/>
            <person name="Fan B."/>
            <person name="Jiang Y."/>
            <person name="Adhikari A."/>
            <person name="Zheng C.-J."/>
            <person name="Schuster L."/>
            <person name="Cowan T.M."/>
            <person name="Smanski M.J."/>
            <person name="Chevrette M.G."/>
            <person name="De Carvalho L.P.S."/>
            <person name="Shen B."/>
        </authorList>
    </citation>
    <scope>NUCLEOTIDE SEQUENCE [LARGE SCALE GENOMIC DNA]</scope>
    <source>
        <strain evidence="3 4">NPDC048946</strain>
    </source>
</reference>
<comment type="caution">
    <text evidence="3">The sequence shown here is derived from an EMBL/GenBank/DDBJ whole genome shotgun (WGS) entry which is preliminary data.</text>
</comment>
<name>A0ABV3DBS0_9ACTN</name>